<dbReference type="InterPro" id="IPR004473">
    <property type="entry name" value="Restrct_endonuc_typeI_HsdR"/>
</dbReference>
<evidence type="ECO:0000256" key="2">
    <source>
        <dbReference type="ARBA" id="ARBA00008598"/>
    </source>
</evidence>
<dbReference type="InterPro" id="IPR014001">
    <property type="entry name" value="Helicase_ATP-bd"/>
</dbReference>
<dbReference type="InterPro" id="IPR055180">
    <property type="entry name" value="HsdR_RecA-like_helicase_dom_2"/>
</dbReference>
<dbReference type="SMART" id="SM00487">
    <property type="entry name" value="DEXDc"/>
    <property type="match status" value="1"/>
</dbReference>
<dbReference type="PROSITE" id="PS51192">
    <property type="entry name" value="HELICASE_ATP_BIND_1"/>
    <property type="match status" value="1"/>
</dbReference>
<dbReference type="EC" id="3.1.21.3" evidence="10"/>
<dbReference type="REBASE" id="250517">
    <property type="entry name" value="Aol110486IP"/>
</dbReference>
<comment type="subunit">
    <text evidence="10">The type I restriction/modification system is composed of three polypeptides R, M and S.</text>
</comment>
<evidence type="ECO:0000256" key="8">
    <source>
        <dbReference type="ARBA" id="ARBA00022840"/>
    </source>
</evidence>
<dbReference type="InterPro" id="IPR051268">
    <property type="entry name" value="Type-I_R_enzyme_R_subunit"/>
</dbReference>
<organism evidence="12 13">
    <name type="scientific">Aquabacterium olei</name>
    <dbReference type="NCBI Taxonomy" id="1296669"/>
    <lineage>
        <taxon>Bacteria</taxon>
        <taxon>Pseudomonadati</taxon>
        <taxon>Pseudomonadota</taxon>
        <taxon>Betaproteobacteria</taxon>
        <taxon>Burkholderiales</taxon>
        <taxon>Aquabacterium</taxon>
    </lineage>
</organism>
<dbReference type="KEGG" id="aon:DEH84_16275"/>
<dbReference type="GO" id="GO:0009035">
    <property type="term" value="F:type I site-specific deoxyribonuclease activity"/>
    <property type="evidence" value="ECO:0007669"/>
    <property type="project" value="UniProtKB-EC"/>
</dbReference>
<keyword evidence="3" id="KW-0540">Nuclease</keyword>
<dbReference type="PANTHER" id="PTHR30195">
    <property type="entry name" value="TYPE I SITE-SPECIFIC DEOXYRIBONUCLEASE PROTEIN SUBUNIT M AND R"/>
    <property type="match status" value="1"/>
</dbReference>
<keyword evidence="8 10" id="KW-0067">ATP-binding</keyword>
<comment type="catalytic activity">
    <reaction evidence="1 10">
        <text>Endonucleolytic cleavage of DNA to give random double-stranded fragments with terminal 5'-phosphates, ATP is simultaneously hydrolyzed.</text>
        <dbReference type="EC" id="3.1.21.3"/>
    </reaction>
</comment>
<keyword evidence="4 10" id="KW-0547">Nucleotide-binding</keyword>
<dbReference type="AlphaFoldDB" id="A0A2U8FVI4"/>
<evidence type="ECO:0000259" key="11">
    <source>
        <dbReference type="PROSITE" id="PS51192"/>
    </source>
</evidence>
<dbReference type="OrthoDB" id="9758243at2"/>
<evidence type="ECO:0000256" key="9">
    <source>
        <dbReference type="ARBA" id="ARBA00023125"/>
    </source>
</evidence>
<dbReference type="GO" id="GO:0003677">
    <property type="term" value="F:DNA binding"/>
    <property type="evidence" value="ECO:0007669"/>
    <property type="project" value="UniProtKB-KW"/>
</dbReference>
<keyword evidence="7 10" id="KW-0378">Hydrolase</keyword>
<evidence type="ECO:0000256" key="5">
    <source>
        <dbReference type="ARBA" id="ARBA00022747"/>
    </source>
</evidence>
<dbReference type="Pfam" id="PF04313">
    <property type="entry name" value="HSDR_N"/>
    <property type="match status" value="1"/>
</dbReference>
<protein>
    <recommendedName>
        <fullName evidence="10">Type I restriction enzyme endonuclease subunit</fullName>
        <shortName evidence="10">R protein</shortName>
        <ecNumber evidence="10">3.1.21.3</ecNumber>
    </recommendedName>
</protein>
<keyword evidence="5 10" id="KW-0680">Restriction system</keyword>
<evidence type="ECO:0000256" key="1">
    <source>
        <dbReference type="ARBA" id="ARBA00000851"/>
    </source>
</evidence>
<dbReference type="GO" id="GO:0009307">
    <property type="term" value="P:DNA restriction-modification system"/>
    <property type="evidence" value="ECO:0007669"/>
    <property type="project" value="UniProtKB-KW"/>
</dbReference>
<dbReference type="CDD" id="cd18030">
    <property type="entry name" value="DEXHc_RE_I_HsdR"/>
    <property type="match status" value="1"/>
</dbReference>
<dbReference type="CDD" id="cd22332">
    <property type="entry name" value="HsdR_N"/>
    <property type="match status" value="1"/>
</dbReference>
<proteinExistence type="inferred from homology"/>
<evidence type="ECO:0000256" key="7">
    <source>
        <dbReference type="ARBA" id="ARBA00022801"/>
    </source>
</evidence>
<dbReference type="EMBL" id="CP029210">
    <property type="protein sequence ID" value="AWI54798.1"/>
    <property type="molecule type" value="Genomic_DNA"/>
</dbReference>
<evidence type="ECO:0000256" key="6">
    <source>
        <dbReference type="ARBA" id="ARBA00022759"/>
    </source>
</evidence>
<dbReference type="Gene3D" id="3.40.50.300">
    <property type="entry name" value="P-loop containing nucleotide triphosphate hydrolases"/>
    <property type="match status" value="2"/>
</dbReference>
<accession>A0A2U8FVI4</accession>
<dbReference type="Pfam" id="PF18766">
    <property type="entry name" value="SWI2_SNF2"/>
    <property type="match status" value="1"/>
</dbReference>
<sequence>MSDSINKPERDTQDRVIRLFTDTLKYQHLGDWSERAGNHCIEEGLLSAFLARSGYSPAHISAALHKLRSEASLHGRTLYAANQAVYELLRYGVSVRVEAGQATETVHLMNWAEPTKNDFAIAEEVTLKGGHERRPDIVLYVNGIAVGVLELKNSRVGLGEGIRQCLSNQQPEFNDWFFSTVQLVLAGNDSEGLRYGTIETQEKYFLTWKEDESDNTGYKLDKYLTKLCSKHRLLELIHDFVLFDGGVKKLPRVHQYFGIKAAQKHVDQKRGGIIWHTQGAGKSILMVLLARWILENKPAARVAIITDRDELDRQIERVFKDAGETIHRSQSGHDLMAQLAQPNPRLLCSLVHKFGRRDVDDFEAFLRDLAAQPSPTQGEIYVFVDECHRTQGGKLHRLMKAMMPNAVFIGFTGTPLLKQDAQTSLEVFGGYIHTYKFAEAVADGVVLDLVYEARDIDQKLGNTEQIDQWFEAKTKGLNDWQKDELKKQWGTMQNVLSSRARMDRVVADIVFDFAVKPRLSSERGNAILVASSIYEACKYFVLFGKTVFKGRCAIVTSYNPQAADISKEETGANTESDKQFIYNTYTELLKDVTSSPGMNKTEAYEQHVKERFIKTPAQMKLLIVVDKLLTGFDAPPCTYLYIDKSMQDHGLFQAICRTNRLDGEDKDFGYIVDYKDLFKKVEKAIAVYTAELDHSAGGSDPEIMVKDRLEAGRTRLDDAVEALALLCEPVAPPKGDLEHIHYFCGNTEIADDLKAREPHRVALYKAVVALVRAFAGIADELEAAGYTPEQIENLKALQKHYLNLREIIRKASGETLDLKPYEADMRHLIDTYIEAQAPRKISPFDGIGLLDLIVKTGIADAIAERLSDMKGNQESIAETIENNIRSKILKEQLTDPAYFAKMSALLDEIIRLRKERAVEYEDYLARIAEVAKKVSAGKADDTPQQVKTAGQLALYNNLKDHVVSGEVQQPAVQYGDANTALNTAMLLDAAIKAKRPDGWRGVVAREQMVKQAMFDVLKDIKEVNRLFPIVFAQKEY</sequence>
<evidence type="ECO:0000256" key="3">
    <source>
        <dbReference type="ARBA" id="ARBA00022722"/>
    </source>
</evidence>
<keyword evidence="9 10" id="KW-0238">DNA-binding</keyword>
<dbReference type="PANTHER" id="PTHR30195:SF15">
    <property type="entry name" value="TYPE I RESTRICTION ENZYME HINDI ENDONUCLEASE SUBUNIT"/>
    <property type="match status" value="1"/>
</dbReference>
<name>A0A2U8FVI4_9BURK</name>
<dbReference type="InterPro" id="IPR027417">
    <property type="entry name" value="P-loop_NTPase"/>
</dbReference>
<evidence type="ECO:0000256" key="10">
    <source>
        <dbReference type="RuleBase" id="RU364115"/>
    </source>
</evidence>
<dbReference type="InterPro" id="IPR007409">
    <property type="entry name" value="Restrct_endonuc_type1_HsdR_N"/>
</dbReference>
<comment type="similarity">
    <text evidence="2 10">Belongs to the HsdR family.</text>
</comment>
<dbReference type="NCBIfam" id="TIGR00348">
    <property type="entry name" value="hsdR"/>
    <property type="match status" value="1"/>
</dbReference>
<keyword evidence="6 12" id="KW-0255">Endonuclease</keyword>
<dbReference type="Proteomes" id="UP000244892">
    <property type="component" value="Chromosome"/>
</dbReference>
<dbReference type="RefSeq" id="WP_109037834.1">
    <property type="nucleotide sequence ID" value="NZ_CP029210.1"/>
</dbReference>
<dbReference type="SUPFAM" id="SSF52540">
    <property type="entry name" value="P-loop containing nucleoside triphosphate hydrolases"/>
    <property type="match status" value="1"/>
</dbReference>
<evidence type="ECO:0000313" key="12">
    <source>
        <dbReference type="EMBL" id="AWI54798.1"/>
    </source>
</evidence>
<evidence type="ECO:0000313" key="13">
    <source>
        <dbReference type="Proteomes" id="UP000244892"/>
    </source>
</evidence>
<reference evidence="12 13" key="1">
    <citation type="submission" date="2018-05" db="EMBL/GenBank/DDBJ databases">
        <title>complete genome sequence of Aquabacterium olei NBRC 110486.</title>
        <authorList>
            <person name="Tang B."/>
            <person name="Chang J."/>
            <person name="Zhang L."/>
            <person name="Yang H."/>
        </authorList>
    </citation>
    <scope>NUCLEOTIDE SEQUENCE [LARGE SCALE GENOMIC DNA]</scope>
    <source>
        <strain evidence="12 13">NBRC 110486</strain>
    </source>
</reference>
<dbReference type="InterPro" id="IPR040980">
    <property type="entry name" value="SWI2_SNF2"/>
</dbReference>
<dbReference type="Pfam" id="PF22679">
    <property type="entry name" value="T1R_D3-like"/>
    <property type="match status" value="1"/>
</dbReference>
<evidence type="ECO:0000256" key="4">
    <source>
        <dbReference type="ARBA" id="ARBA00022741"/>
    </source>
</evidence>
<dbReference type="CDD" id="cd18800">
    <property type="entry name" value="SF2_C_EcoR124I-like"/>
    <property type="match status" value="1"/>
</dbReference>
<gene>
    <name evidence="12" type="ORF">DEH84_16275</name>
</gene>
<dbReference type="Gene3D" id="3.90.1570.50">
    <property type="match status" value="1"/>
</dbReference>
<keyword evidence="13" id="KW-1185">Reference proteome</keyword>
<comment type="function">
    <text evidence="10">Subunit R is required for both nuclease and ATPase activities, but not for modification.</text>
</comment>
<feature type="domain" description="Helicase ATP-binding" evidence="11">
    <location>
        <begin position="263"/>
        <end position="433"/>
    </location>
</feature>
<dbReference type="GO" id="GO:0005524">
    <property type="term" value="F:ATP binding"/>
    <property type="evidence" value="ECO:0007669"/>
    <property type="project" value="UniProtKB-KW"/>
</dbReference>